<dbReference type="InterPro" id="IPR036690">
    <property type="entry name" value="Fdx_antiC-bd_sf"/>
</dbReference>
<dbReference type="Gene3D" id="3.50.40.10">
    <property type="entry name" value="Phenylalanyl-trna Synthetase, Chain B, domain 3"/>
    <property type="match status" value="1"/>
</dbReference>
<dbReference type="InterPro" id="IPR045864">
    <property type="entry name" value="aa-tRNA-synth_II/BPL/LPL"/>
</dbReference>
<evidence type="ECO:0000256" key="4">
    <source>
        <dbReference type="ARBA" id="ARBA00022490"/>
    </source>
</evidence>
<dbReference type="InterPro" id="IPR002547">
    <property type="entry name" value="tRNA-bd_dom"/>
</dbReference>
<dbReference type="InterPro" id="IPR005147">
    <property type="entry name" value="tRNA_synthase_B5-dom"/>
</dbReference>
<evidence type="ECO:0000256" key="12">
    <source>
        <dbReference type="ARBA" id="ARBA00022917"/>
    </source>
</evidence>
<feature type="binding site" evidence="15">
    <location>
        <position position="489"/>
    </location>
    <ligand>
        <name>Mg(2+)</name>
        <dbReference type="ChEBI" id="CHEBI:18420"/>
        <note>shared with alpha subunit</note>
    </ligand>
</feature>
<evidence type="ECO:0000256" key="16">
    <source>
        <dbReference type="PROSITE-ProRule" id="PRU00209"/>
    </source>
</evidence>
<evidence type="ECO:0000256" key="15">
    <source>
        <dbReference type="HAMAP-Rule" id="MF_00283"/>
    </source>
</evidence>
<keyword evidence="12 15" id="KW-0648">Protein biosynthesis</keyword>
<keyword evidence="5 16" id="KW-0820">tRNA-binding</keyword>
<dbReference type="EC" id="6.1.1.20" evidence="15"/>
<dbReference type="GO" id="GO:0006432">
    <property type="term" value="P:phenylalanyl-tRNA aminoacylation"/>
    <property type="evidence" value="ECO:0007669"/>
    <property type="project" value="UniProtKB-UniRule"/>
</dbReference>
<dbReference type="SMART" id="SM00874">
    <property type="entry name" value="B5"/>
    <property type="match status" value="1"/>
</dbReference>
<dbReference type="CDD" id="cd02796">
    <property type="entry name" value="tRNA_bind_bactPheRS"/>
    <property type="match status" value="1"/>
</dbReference>
<dbReference type="SUPFAM" id="SSF56037">
    <property type="entry name" value="PheT/TilS domain"/>
    <property type="match status" value="1"/>
</dbReference>
<protein>
    <recommendedName>
        <fullName evidence="15">Phenylalanine--tRNA ligase beta subunit</fullName>
        <ecNumber evidence="15">6.1.1.20</ecNumber>
    </recommendedName>
    <alternativeName>
        <fullName evidence="15">Phenylalanyl-tRNA synthetase beta subunit</fullName>
        <shortName evidence="15">PheRS</shortName>
    </alternativeName>
</protein>
<reference evidence="20 21" key="1">
    <citation type="journal article" date="2014" name="Mol. Biol. Evol.">
        <title>Massive expansion of Ubiquitination-related gene families within the Chlamydiae.</title>
        <authorList>
            <person name="Domman D."/>
            <person name="Collingro A."/>
            <person name="Lagkouvardos I."/>
            <person name="Gehre L."/>
            <person name="Weinmaier T."/>
            <person name="Rattei T."/>
            <person name="Subtil A."/>
            <person name="Horn M."/>
        </authorList>
    </citation>
    <scope>NUCLEOTIDE SEQUENCE [LARGE SCALE GENOMIC DNA]</scope>
    <source>
        <strain evidence="20 21">OEW1</strain>
    </source>
</reference>
<dbReference type="SUPFAM" id="SSF46955">
    <property type="entry name" value="Putative DNA-binding domain"/>
    <property type="match status" value="1"/>
</dbReference>
<evidence type="ECO:0000256" key="3">
    <source>
        <dbReference type="ARBA" id="ARBA00011209"/>
    </source>
</evidence>
<organism evidence="20 21">
    <name type="scientific">Parachlamydia acanthamoebae</name>
    <dbReference type="NCBI Taxonomy" id="83552"/>
    <lineage>
        <taxon>Bacteria</taxon>
        <taxon>Pseudomonadati</taxon>
        <taxon>Chlamydiota</taxon>
        <taxon>Chlamydiia</taxon>
        <taxon>Parachlamydiales</taxon>
        <taxon>Parachlamydiaceae</taxon>
        <taxon>Parachlamydia</taxon>
    </lineage>
</organism>
<feature type="binding site" evidence="15">
    <location>
        <position position="483"/>
    </location>
    <ligand>
        <name>Mg(2+)</name>
        <dbReference type="ChEBI" id="CHEBI:18420"/>
        <note>shared with alpha subunit</note>
    </ligand>
</feature>
<comment type="subunit">
    <text evidence="3 15">Tetramer of two alpha and two beta subunits.</text>
</comment>
<evidence type="ECO:0000259" key="17">
    <source>
        <dbReference type="PROSITE" id="PS50886"/>
    </source>
</evidence>
<evidence type="ECO:0000256" key="7">
    <source>
        <dbReference type="ARBA" id="ARBA00022723"/>
    </source>
</evidence>
<feature type="binding site" evidence="15">
    <location>
        <position position="492"/>
    </location>
    <ligand>
        <name>Mg(2+)</name>
        <dbReference type="ChEBI" id="CHEBI:18420"/>
        <note>shared with alpha subunit</note>
    </ligand>
</feature>
<dbReference type="InterPro" id="IPR012340">
    <property type="entry name" value="NA-bd_OB-fold"/>
</dbReference>
<dbReference type="InterPro" id="IPR004532">
    <property type="entry name" value="Phe-tRNA-ligase_IIc_bsu_bact"/>
</dbReference>
<dbReference type="PROSITE" id="PS51447">
    <property type="entry name" value="FDX_ACB"/>
    <property type="match status" value="1"/>
</dbReference>
<dbReference type="Pfam" id="PF03484">
    <property type="entry name" value="B5"/>
    <property type="match status" value="1"/>
</dbReference>
<dbReference type="FunFam" id="3.50.40.10:FF:000001">
    <property type="entry name" value="Phenylalanine--tRNA ligase beta subunit"/>
    <property type="match status" value="1"/>
</dbReference>
<dbReference type="AlphaFoldDB" id="A0A0C1C3S5"/>
<evidence type="ECO:0000256" key="6">
    <source>
        <dbReference type="ARBA" id="ARBA00022598"/>
    </source>
</evidence>
<dbReference type="Pfam" id="PF01588">
    <property type="entry name" value="tRNA_bind"/>
    <property type="match status" value="1"/>
</dbReference>
<comment type="subcellular location">
    <subcellularLocation>
        <location evidence="1 15">Cytoplasm</location>
    </subcellularLocation>
</comment>
<dbReference type="SUPFAM" id="SSF55681">
    <property type="entry name" value="Class II aaRS and biotin synthetases"/>
    <property type="match status" value="1"/>
</dbReference>
<dbReference type="PROSITE" id="PS51483">
    <property type="entry name" value="B5"/>
    <property type="match status" value="1"/>
</dbReference>
<dbReference type="Gene3D" id="3.30.56.10">
    <property type="match status" value="2"/>
</dbReference>
<keyword evidence="8 15" id="KW-0547">Nucleotide-binding</keyword>
<dbReference type="NCBIfam" id="NF045760">
    <property type="entry name" value="YtpR"/>
    <property type="match status" value="1"/>
</dbReference>
<dbReference type="Gene3D" id="2.40.50.140">
    <property type="entry name" value="Nucleic acid-binding proteins"/>
    <property type="match status" value="1"/>
</dbReference>
<feature type="domain" description="TRNA-binding" evidence="17">
    <location>
        <begin position="65"/>
        <end position="177"/>
    </location>
</feature>
<comment type="similarity">
    <text evidence="2 15">Belongs to the phenylalanyl-tRNA synthetase beta subunit family. Type 1 subfamily.</text>
</comment>
<evidence type="ECO:0000256" key="11">
    <source>
        <dbReference type="ARBA" id="ARBA00022884"/>
    </source>
</evidence>
<keyword evidence="7 15" id="KW-0479">Metal-binding</keyword>
<name>A0A0C1C3S5_9BACT</name>
<evidence type="ECO:0000259" key="19">
    <source>
        <dbReference type="PROSITE" id="PS51483"/>
    </source>
</evidence>
<comment type="caution">
    <text evidence="20">The sequence shown here is derived from an EMBL/GenBank/DDBJ whole genome shotgun (WGS) entry which is preliminary data.</text>
</comment>
<dbReference type="GO" id="GO:0005524">
    <property type="term" value="F:ATP binding"/>
    <property type="evidence" value="ECO:0007669"/>
    <property type="project" value="UniProtKB-UniRule"/>
</dbReference>
<evidence type="ECO:0000259" key="18">
    <source>
        <dbReference type="PROSITE" id="PS51447"/>
    </source>
</evidence>
<keyword evidence="10 15" id="KW-0460">Magnesium</keyword>
<evidence type="ECO:0000256" key="1">
    <source>
        <dbReference type="ARBA" id="ARBA00004496"/>
    </source>
</evidence>
<dbReference type="Pfam" id="PF03147">
    <property type="entry name" value="FDX-ACB"/>
    <property type="match status" value="1"/>
</dbReference>
<dbReference type="FunFam" id="3.30.56.10:FF:000002">
    <property type="entry name" value="Phenylalanine--tRNA ligase beta subunit"/>
    <property type="match status" value="1"/>
</dbReference>
<dbReference type="InterPro" id="IPR005121">
    <property type="entry name" value="Fdx_antiC-bd"/>
</dbReference>
<dbReference type="PATRIC" id="fig|83552.4.peg.663"/>
<feature type="domain" description="B5" evidence="19">
    <location>
        <begin position="429"/>
        <end position="505"/>
    </location>
</feature>
<dbReference type="InterPro" id="IPR033714">
    <property type="entry name" value="tRNA_bind_bactPheRS"/>
</dbReference>
<dbReference type="InterPro" id="IPR020825">
    <property type="entry name" value="Phe-tRNA_synthase-like_B3/B4"/>
</dbReference>
<evidence type="ECO:0000256" key="9">
    <source>
        <dbReference type="ARBA" id="ARBA00022840"/>
    </source>
</evidence>
<sequence>MLFKILYANYPTYVINFTHNYNYSKNMKIPLSWLKEWINLTLLPHQIEKKLTSAGLEVDAVTPISAGFQKVVVGRVLKTEKHPNADKLCVAVVTDGLEEYQVVCGAPNCRPGIKTAFAMVGATIEDKEGKTFKIKASKIRGVESFGMLCSASELNLSDEHDGILEFADHFQEGADLASIYGDTIFEISLTPNLSHCSSVLGVSRELSATTGFPVIYPNVQLKETEKPIQDQVKVTVTEPLLCSRYACRFIEGVKIGPSPDWMQKRLLQCGIRPINNVVDVTNYVLLEMGHPLHAFDFSLVKGAEIIVRTAHEQEKMVTLDGKERELPKQALLICDREKPIAIAGIMGGQNSEVSDQTHTILLEAAYFDSRNIRKTSKSLGLLTDASKRFERGVDPTQVLASLDRAAELIQQLAGGVIAQGILDVKSHEFFPKTVTCRLSRINSLLGIHISASEVESIFQKLGFSVQYDGQDLFSVQVPTYRNDISLEVDLIEEVARIYGYDNIEKRAPRYHGSTIPDAPIFHFEREVRGQLIAAGLQEFLTCDLIGPSLLQLVGDSLMDEATQVKVVNPTSIEQSVLRTSLLPGILQLIKHNWDRQNRHISGFEVGRVHFKEGSRYIEDPVVAIVLTGKSRPHHWNQKPEDVDFFDLKGIIETFLHELRIPACTFEKSDLEIFHPGRRASVQVGALKIGSLGEVHPAICRKLDVGQRIFFAEFNLLDLMGVRQEEPRMREVPIYPSSERDWTLTLKNSIPIQNVFDWIHAVRSNLLEEVVLLDVYTSDKLGKDCKNVTFRFTYRDAKRTVAQEKVDADHARIMGYVTEQISSAKAL</sequence>
<dbReference type="InterPro" id="IPR005146">
    <property type="entry name" value="B3/B4_tRNA-bd"/>
</dbReference>
<dbReference type="FunFam" id="2.40.50.140:FF:000045">
    <property type="entry name" value="Phenylalanine--tRNA ligase beta subunit"/>
    <property type="match status" value="1"/>
</dbReference>
<dbReference type="Pfam" id="PF03483">
    <property type="entry name" value="B3_4"/>
    <property type="match status" value="1"/>
</dbReference>
<comment type="cofactor">
    <cofactor evidence="15">
        <name>Mg(2+)</name>
        <dbReference type="ChEBI" id="CHEBI:18420"/>
    </cofactor>
    <text evidence="15">Binds 2 magnesium ions per tetramer.</text>
</comment>
<keyword evidence="13 15" id="KW-0030">Aminoacyl-tRNA synthetase</keyword>
<dbReference type="GO" id="GO:0000287">
    <property type="term" value="F:magnesium ion binding"/>
    <property type="evidence" value="ECO:0007669"/>
    <property type="project" value="UniProtKB-UniRule"/>
</dbReference>
<dbReference type="PANTHER" id="PTHR10947:SF0">
    <property type="entry name" value="PHENYLALANINE--TRNA LIGASE BETA SUBUNIT"/>
    <property type="match status" value="1"/>
</dbReference>
<keyword evidence="4 15" id="KW-0963">Cytoplasm</keyword>
<dbReference type="SMART" id="SM00873">
    <property type="entry name" value="B3_4"/>
    <property type="match status" value="1"/>
</dbReference>
<dbReference type="PROSITE" id="PS50886">
    <property type="entry name" value="TRBD"/>
    <property type="match status" value="1"/>
</dbReference>
<gene>
    <name evidence="15 20" type="primary">pheT</name>
    <name evidence="20" type="ORF">DB43_EP00190</name>
</gene>
<evidence type="ECO:0000256" key="8">
    <source>
        <dbReference type="ARBA" id="ARBA00022741"/>
    </source>
</evidence>
<dbReference type="EMBL" id="JSAM01000035">
    <property type="protein sequence ID" value="KIA78161.1"/>
    <property type="molecule type" value="Genomic_DNA"/>
</dbReference>
<evidence type="ECO:0000256" key="10">
    <source>
        <dbReference type="ARBA" id="ARBA00022842"/>
    </source>
</evidence>
<evidence type="ECO:0000256" key="14">
    <source>
        <dbReference type="ARBA" id="ARBA00049255"/>
    </source>
</evidence>
<dbReference type="HAMAP" id="MF_00283">
    <property type="entry name" value="Phe_tRNA_synth_beta1"/>
    <property type="match status" value="1"/>
</dbReference>
<dbReference type="GO" id="GO:0009328">
    <property type="term" value="C:phenylalanine-tRNA ligase complex"/>
    <property type="evidence" value="ECO:0007669"/>
    <property type="project" value="TreeGrafter"/>
</dbReference>
<evidence type="ECO:0000313" key="20">
    <source>
        <dbReference type="EMBL" id="KIA78161.1"/>
    </source>
</evidence>
<evidence type="ECO:0000256" key="13">
    <source>
        <dbReference type="ARBA" id="ARBA00023146"/>
    </source>
</evidence>
<dbReference type="SMART" id="SM00896">
    <property type="entry name" value="FDX-ACB"/>
    <property type="match status" value="1"/>
</dbReference>
<evidence type="ECO:0000313" key="21">
    <source>
        <dbReference type="Proteomes" id="UP000031307"/>
    </source>
</evidence>
<dbReference type="InterPro" id="IPR041616">
    <property type="entry name" value="PheRS_beta_core"/>
</dbReference>
<feature type="domain" description="FDX-ACB" evidence="18">
    <location>
        <begin position="732"/>
        <end position="826"/>
    </location>
</feature>
<accession>A0A0C1C3S5</accession>
<keyword evidence="9 15" id="KW-0067">ATP-binding</keyword>
<feature type="binding site" evidence="15">
    <location>
        <position position="493"/>
    </location>
    <ligand>
        <name>Mg(2+)</name>
        <dbReference type="ChEBI" id="CHEBI:18420"/>
        <note>shared with alpha subunit</note>
    </ligand>
</feature>
<dbReference type="Proteomes" id="UP000031307">
    <property type="component" value="Unassembled WGS sequence"/>
</dbReference>
<dbReference type="SUPFAM" id="SSF54991">
    <property type="entry name" value="Anticodon-binding domain of PheRS"/>
    <property type="match status" value="1"/>
</dbReference>
<dbReference type="InterPro" id="IPR045060">
    <property type="entry name" value="Phe-tRNA-ligase_IIc_bsu"/>
</dbReference>
<keyword evidence="11 16" id="KW-0694">RNA-binding</keyword>
<dbReference type="GO" id="GO:0004826">
    <property type="term" value="F:phenylalanine-tRNA ligase activity"/>
    <property type="evidence" value="ECO:0007669"/>
    <property type="project" value="UniProtKB-UniRule"/>
</dbReference>
<comment type="catalytic activity">
    <reaction evidence="14 15">
        <text>tRNA(Phe) + L-phenylalanine + ATP = L-phenylalanyl-tRNA(Phe) + AMP + diphosphate + H(+)</text>
        <dbReference type="Rhea" id="RHEA:19413"/>
        <dbReference type="Rhea" id="RHEA-COMP:9668"/>
        <dbReference type="Rhea" id="RHEA-COMP:9699"/>
        <dbReference type="ChEBI" id="CHEBI:15378"/>
        <dbReference type="ChEBI" id="CHEBI:30616"/>
        <dbReference type="ChEBI" id="CHEBI:33019"/>
        <dbReference type="ChEBI" id="CHEBI:58095"/>
        <dbReference type="ChEBI" id="CHEBI:78442"/>
        <dbReference type="ChEBI" id="CHEBI:78531"/>
        <dbReference type="ChEBI" id="CHEBI:456215"/>
        <dbReference type="EC" id="6.1.1.20"/>
    </reaction>
</comment>
<dbReference type="Gene3D" id="3.30.930.10">
    <property type="entry name" value="Bira Bifunctional Protein, Domain 2"/>
    <property type="match status" value="1"/>
</dbReference>
<dbReference type="GO" id="GO:0000049">
    <property type="term" value="F:tRNA binding"/>
    <property type="evidence" value="ECO:0007669"/>
    <property type="project" value="UniProtKB-UniRule"/>
</dbReference>
<evidence type="ECO:0000256" key="5">
    <source>
        <dbReference type="ARBA" id="ARBA00022555"/>
    </source>
</evidence>
<dbReference type="PANTHER" id="PTHR10947">
    <property type="entry name" value="PHENYLALANYL-TRNA SYNTHETASE BETA CHAIN AND LEUCINE-RICH REPEAT-CONTAINING PROTEIN 47"/>
    <property type="match status" value="1"/>
</dbReference>
<proteinExistence type="inferred from homology"/>
<dbReference type="InterPro" id="IPR009061">
    <property type="entry name" value="DNA-bd_dom_put_sf"/>
</dbReference>
<dbReference type="NCBIfam" id="TIGR00472">
    <property type="entry name" value="pheT_bact"/>
    <property type="match status" value="1"/>
</dbReference>
<evidence type="ECO:0000256" key="2">
    <source>
        <dbReference type="ARBA" id="ARBA00008653"/>
    </source>
</evidence>
<dbReference type="CDD" id="cd00769">
    <property type="entry name" value="PheRS_beta_core"/>
    <property type="match status" value="1"/>
</dbReference>
<dbReference type="SUPFAM" id="SSF50249">
    <property type="entry name" value="Nucleic acid-binding proteins"/>
    <property type="match status" value="1"/>
</dbReference>
<keyword evidence="6 15" id="KW-0436">Ligase</keyword>
<dbReference type="Pfam" id="PF17759">
    <property type="entry name" value="tRNA_synthFbeta"/>
    <property type="match status" value="1"/>
</dbReference>
<dbReference type="Gene3D" id="3.30.70.380">
    <property type="entry name" value="Ferrodoxin-fold anticodon-binding domain"/>
    <property type="match status" value="1"/>
</dbReference>